<feature type="domain" description="N-acetyltransferase" evidence="3">
    <location>
        <begin position="90"/>
        <end position="229"/>
    </location>
</feature>
<accession>A0A926JPD1</accession>
<dbReference type="GO" id="GO:0016747">
    <property type="term" value="F:acyltransferase activity, transferring groups other than amino-acyl groups"/>
    <property type="evidence" value="ECO:0007669"/>
    <property type="project" value="InterPro"/>
</dbReference>
<dbReference type="InterPro" id="IPR050680">
    <property type="entry name" value="YpeA/RimI_acetyltransf"/>
</dbReference>
<dbReference type="Gene3D" id="3.40.630.30">
    <property type="match status" value="1"/>
</dbReference>
<dbReference type="InterPro" id="IPR000182">
    <property type="entry name" value="GNAT_dom"/>
</dbReference>
<dbReference type="InterPro" id="IPR016181">
    <property type="entry name" value="Acyl_CoA_acyltransferase"/>
</dbReference>
<keyword evidence="1" id="KW-0808">Transferase</keyword>
<dbReference type="AlphaFoldDB" id="A0A926JPD1"/>
<reference evidence="4 5" key="1">
    <citation type="submission" date="2020-09" db="EMBL/GenBank/DDBJ databases">
        <title>Sinomicrobium weinanense sp. nov., a halophilic bacteria isolated from saline-alkali soil.</title>
        <authorList>
            <person name="Wu P."/>
            <person name="Ren H."/>
            <person name="Mei Y."/>
            <person name="Liang Y."/>
            <person name="Chen Z."/>
        </authorList>
    </citation>
    <scope>NUCLEOTIDE SEQUENCE [LARGE SCALE GENOMIC DNA]</scope>
    <source>
        <strain evidence="4 5">FJxs</strain>
    </source>
</reference>
<evidence type="ECO:0000256" key="1">
    <source>
        <dbReference type="ARBA" id="ARBA00022679"/>
    </source>
</evidence>
<keyword evidence="2" id="KW-0012">Acyltransferase</keyword>
<dbReference type="InterPro" id="IPR013653">
    <property type="entry name" value="GCN5-like_dom"/>
</dbReference>
<keyword evidence="5" id="KW-1185">Reference proteome</keyword>
<dbReference type="PANTHER" id="PTHR43420">
    <property type="entry name" value="ACETYLTRANSFERASE"/>
    <property type="match status" value="1"/>
</dbReference>
<dbReference type="Pfam" id="PF08445">
    <property type="entry name" value="FR47"/>
    <property type="match status" value="1"/>
</dbReference>
<dbReference type="EMBL" id="JACVDC010000004">
    <property type="protein sequence ID" value="MBC9794864.1"/>
    <property type="molecule type" value="Genomic_DNA"/>
</dbReference>
<protein>
    <submittedName>
        <fullName evidence="4">GNAT family N-acetyltransferase</fullName>
    </submittedName>
</protein>
<dbReference type="PANTHER" id="PTHR43420:SF3">
    <property type="entry name" value="N-ACETYLTRANSFERASE DOMAIN-CONTAINING PROTEIN"/>
    <property type="match status" value="1"/>
</dbReference>
<gene>
    <name evidence="4" type="ORF">IBL28_02710</name>
</gene>
<evidence type="ECO:0000313" key="4">
    <source>
        <dbReference type="EMBL" id="MBC9794864.1"/>
    </source>
</evidence>
<dbReference type="CDD" id="cd04301">
    <property type="entry name" value="NAT_SF"/>
    <property type="match status" value="1"/>
</dbReference>
<evidence type="ECO:0000313" key="5">
    <source>
        <dbReference type="Proteomes" id="UP000653730"/>
    </source>
</evidence>
<evidence type="ECO:0000256" key="2">
    <source>
        <dbReference type="ARBA" id="ARBA00023315"/>
    </source>
</evidence>
<sequence length="229" mass="26339">MNIPVKSDITKLDNPVWYSLNETHREFSMPYESVKFYQPEVCPFGGFKNIHSANDIEEYAKLEDNFFVVGEKPHLGPSLKLQKELVCDQMILEQEVEIEPGNEIIELKKEHQQDLSDLVNLVMPGYFKKNTTLLGNYYGIFADHKLIAVTGERMKMDAYTEVSAVVTHPEHAGKGYAKQLVSHTCKQILDKGKHPYLHVAETNTGAIKLYEKLGFVFRRKMSFWNLINQ</sequence>
<comment type="caution">
    <text evidence="4">The sequence shown here is derived from an EMBL/GenBank/DDBJ whole genome shotgun (WGS) entry which is preliminary data.</text>
</comment>
<evidence type="ECO:0000259" key="3">
    <source>
        <dbReference type="PROSITE" id="PS51186"/>
    </source>
</evidence>
<organism evidence="4 5">
    <name type="scientific">Sinomicrobium weinanense</name>
    <dbReference type="NCBI Taxonomy" id="2842200"/>
    <lineage>
        <taxon>Bacteria</taxon>
        <taxon>Pseudomonadati</taxon>
        <taxon>Bacteroidota</taxon>
        <taxon>Flavobacteriia</taxon>
        <taxon>Flavobacteriales</taxon>
        <taxon>Flavobacteriaceae</taxon>
        <taxon>Sinomicrobium</taxon>
    </lineage>
</organism>
<name>A0A926JPD1_9FLAO</name>
<dbReference type="PROSITE" id="PS51186">
    <property type="entry name" value="GNAT"/>
    <property type="match status" value="1"/>
</dbReference>
<proteinExistence type="predicted"/>
<dbReference type="Proteomes" id="UP000653730">
    <property type="component" value="Unassembled WGS sequence"/>
</dbReference>
<dbReference type="SUPFAM" id="SSF55729">
    <property type="entry name" value="Acyl-CoA N-acyltransferases (Nat)"/>
    <property type="match status" value="1"/>
</dbReference>